<evidence type="ECO:0000313" key="2">
    <source>
        <dbReference type="Proteomes" id="UP000184356"/>
    </source>
</evidence>
<dbReference type="VEuPathDB" id="FungiDB:ASPSYDRAFT_160203"/>
<dbReference type="RefSeq" id="XP_040698558.1">
    <property type="nucleotide sequence ID" value="XM_040842892.1"/>
</dbReference>
<gene>
    <name evidence="1" type="ORF">ASPSYDRAFT_160203</name>
</gene>
<dbReference type="AlphaFoldDB" id="A0A1L9T5N0"/>
<protein>
    <submittedName>
        <fullName evidence="1">Uncharacterized protein</fullName>
    </submittedName>
</protein>
<dbReference type="GeneID" id="63758965"/>
<keyword evidence="2" id="KW-1185">Reference proteome</keyword>
<proteinExistence type="predicted"/>
<organism evidence="1 2">
    <name type="scientific">Aspergillus sydowii CBS 593.65</name>
    <dbReference type="NCBI Taxonomy" id="1036612"/>
    <lineage>
        <taxon>Eukaryota</taxon>
        <taxon>Fungi</taxon>
        <taxon>Dikarya</taxon>
        <taxon>Ascomycota</taxon>
        <taxon>Pezizomycotina</taxon>
        <taxon>Eurotiomycetes</taxon>
        <taxon>Eurotiomycetidae</taxon>
        <taxon>Eurotiales</taxon>
        <taxon>Aspergillaceae</taxon>
        <taxon>Aspergillus</taxon>
        <taxon>Aspergillus subgen. Nidulantes</taxon>
    </lineage>
</organism>
<evidence type="ECO:0000313" key="1">
    <source>
        <dbReference type="EMBL" id="OJJ54752.1"/>
    </source>
</evidence>
<accession>A0A1L9T5N0</accession>
<sequence length="270" mass="30880">MEGTQTQPETTYVSPIGDPLVIGDPGDVLPSPQEVLEVVSILQRAGMTFCVTQISALIYYGAPRVTSDRVLCVPDKDCEHAVALFESRDDLLEPCGPLPLNSPNLLNHKYPRFKAKGKISFWQLVPASYSHLNCEPENIEWSLGGIPYPKLNLYVQRAIDIKDGVELQELIDGMDLSEEWGEENLNLDGTTDTEWLENYYQAFCADFRERGKDEMLVFIDPTPTSRRQIWERSVRNKQRRLGWKYSPERYATRYRKHGSTDPRTRNRPGV</sequence>
<reference evidence="2" key="1">
    <citation type="journal article" date="2017" name="Genome Biol.">
        <title>Comparative genomics reveals high biological diversity and specific adaptations in the industrially and medically important fungal genus Aspergillus.</title>
        <authorList>
            <person name="de Vries R.P."/>
            <person name="Riley R."/>
            <person name="Wiebenga A."/>
            <person name="Aguilar-Osorio G."/>
            <person name="Amillis S."/>
            <person name="Uchima C.A."/>
            <person name="Anderluh G."/>
            <person name="Asadollahi M."/>
            <person name="Askin M."/>
            <person name="Barry K."/>
            <person name="Battaglia E."/>
            <person name="Bayram O."/>
            <person name="Benocci T."/>
            <person name="Braus-Stromeyer S.A."/>
            <person name="Caldana C."/>
            <person name="Canovas D."/>
            <person name="Cerqueira G.C."/>
            <person name="Chen F."/>
            <person name="Chen W."/>
            <person name="Choi C."/>
            <person name="Clum A."/>
            <person name="Dos Santos R.A."/>
            <person name="Damasio A.R."/>
            <person name="Diallinas G."/>
            <person name="Emri T."/>
            <person name="Fekete E."/>
            <person name="Flipphi M."/>
            <person name="Freyberg S."/>
            <person name="Gallo A."/>
            <person name="Gournas C."/>
            <person name="Habgood R."/>
            <person name="Hainaut M."/>
            <person name="Harispe M.L."/>
            <person name="Henrissat B."/>
            <person name="Hilden K.S."/>
            <person name="Hope R."/>
            <person name="Hossain A."/>
            <person name="Karabika E."/>
            <person name="Karaffa L."/>
            <person name="Karanyi Z."/>
            <person name="Krasevec N."/>
            <person name="Kuo A."/>
            <person name="Kusch H."/>
            <person name="LaButti K."/>
            <person name="Lagendijk E.L."/>
            <person name="Lapidus A."/>
            <person name="Levasseur A."/>
            <person name="Lindquist E."/>
            <person name="Lipzen A."/>
            <person name="Logrieco A.F."/>
            <person name="MacCabe A."/>
            <person name="Maekelae M.R."/>
            <person name="Malavazi I."/>
            <person name="Melin P."/>
            <person name="Meyer V."/>
            <person name="Mielnichuk N."/>
            <person name="Miskei M."/>
            <person name="Molnar A.P."/>
            <person name="Mule G."/>
            <person name="Ngan C.Y."/>
            <person name="Orejas M."/>
            <person name="Orosz E."/>
            <person name="Ouedraogo J.P."/>
            <person name="Overkamp K.M."/>
            <person name="Park H.-S."/>
            <person name="Perrone G."/>
            <person name="Piumi F."/>
            <person name="Punt P.J."/>
            <person name="Ram A.F."/>
            <person name="Ramon A."/>
            <person name="Rauscher S."/>
            <person name="Record E."/>
            <person name="Riano-Pachon D.M."/>
            <person name="Robert V."/>
            <person name="Roehrig J."/>
            <person name="Ruller R."/>
            <person name="Salamov A."/>
            <person name="Salih N.S."/>
            <person name="Samson R.A."/>
            <person name="Sandor E."/>
            <person name="Sanguinetti M."/>
            <person name="Schuetze T."/>
            <person name="Sepcic K."/>
            <person name="Shelest E."/>
            <person name="Sherlock G."/>
            <person name="Sophianopoulou V."/>
            <person name="Squina F.M."/>
            <person name="Sun H."/>
            <person name="Susca A."/>
            <person name="Todd R.B."/>
            <person name="Tsang A."/>
            <person name="Unkles S.E."/>
            <person name="van de Wiele N."/>
            <person name="van Rossen-Uffink D."/>
            <person name="Oliveira J.V."/>
            <person name="Vesth T.C."/>
            <person name="Visser J."/>
            <person name="Yu J.-H."/>
            <person name="Zhou M."/>
            <person name="Andersen M.R."/>
            <person name="Archer D.B."/>
            <person name="Baker S.E."/>
            <person name="Benoit I."/>
            <person name="Brakhage A.A."/>
            <person name="Braus G.H."/>
            <person name="Fischer R."/>
            <person name="Frisvad J.C."/>
            <person name="Goldman G.H."/>
            <person name="Houbraken J."/>
            <person name="Oakley B."/>
            <person name="Pocsi I."/>
            <person name="Scazzocchio C."/>
            <person name="Seiboth B."/>
            <person name="vanKuyk P.A."/>
            <person name="Wortman J."/>
            <person name="Dyer P.S."/>
            <person name="Grigoriev I.V."/>
        </authorList>
    </citation>
    <scope>NUCLEOTIDE SEQUENCE [LARGE SCALE GENOMIC DNA]</scope>
    <source>
        <strain evidence="2">CBS 593.65</strain>
    </source>
</reference>
<dbReference type="Proteomes" id="UP000184356">
    <property type="component" value="Unassembled WGS sequence"/>
</dbReference>
<name>A0A1L9T5N0_9EURO</name>
<dbReference type="EMBL" id="KV878594">
    <property type="protein sequence ID" value="OJJ54752.1"/>
    <property type="molecule type" value="Genomic_DNA"/>
</dbReference>
<dbReference type="OrthoDB" id="3259529at2759"/>